<keyword evidence="4" id="KW-0479">Metal-binding</keyword>
<name>A0A5C1QLA1_9SPIO</name>
<dbReference type="GO" id="GO:0006526">
    <property type="term" value="P:L-arginine biosynthetic process"/>
    <property type="evidence" value="ECO:0007669"/>
    <property type="project" value="TreeGrafter"/>
</dbReference>
<keyword evidence="6" id="KW-0862">Zinc</keyword>
<keyword evidence="5" id="KW-0378">Hydrolase</keyword>
<evidence type="ECO:0000256" key="3">
    <source>
        <dbReference type="ARBA" id="ARBA00022670"/>
    </source>
</evidence>
<dbReference type="KEGG" id="ock:EXM22_13435"/>
<organism evidence="11 12">
    <name type="scientific">Oceanispirochaeta crateris</name>
    <dbReference type="NCBI Taxonomy" id="2518645"/>
    <lineage>
        <taxon>Bacteria</taxon>
        <taxon>Pseudomonadati</taxon>
        <taxon>Spirochaetota</taxon>
        <taxon>Spirochaetia</taxon>
        <taxon>Spirochaetales</taxon>
        <taxon>Spirochaetaceae</taxon>
        <taxon>Oceanispirochaeta</taxon>
    </lineage>
</organism>
<dbReference type="SUPFAM" id="SSF55031">
    <property type="entry name" value="Bacterial exopeptidase dimerisation domain"/>
    <property type="match status" value="1"/>
</dbReference>
<evidence type="ECO:0000256" key="8">
    <source>
        <dbReference type="ARBA" id="ARBA00023049"/>
    </source>
</evidence>
<evidence type="ECO:0000256" key="2">
    <source>
        <dbReference type="ARBA" id="ARBA00006247"/>
    </source>
</evidence>
<dbReference type="EMBL" id="CP036150">
    <property type="protein sequence ID" value="QEN08945.1"/>
    <property type="molecule type" value="Genomic_DNA"/>
</dbReference>
<evidence type="ECO:0000259" key="10">
    <source>
        <dbReference type="Pfam" id="PF07687"/>
    </source>
</evidence>
<dbReference type="InterPro" id="IPR036264">
    <property type="entry name" value="Bact_exopeptidase_dim_dom"/>
</dbReference>
<dbReference type="PANTHER" id="PTHR43808">
    <property type="entry name" value="ACETYLORNITHINE DEACETYLASE"/>
    <property type="match status" value="1"/>
</dbReference>
<dbReference type="GO" id="GO:0008270">
    <property type="term" value="F:zinc ion binding"/>
    <property type="evidence" value="ECO:0007669"/>
    <property type="project" value="InterPro"/>
</dbReference>
<proteinExistence type="inferred from homology"/>
<sequence length="476" mass="52258">MINKEEIRERVHSILNQNQEYLVSSLTNLIRIKSIQGDPKPGAPFGIGPAESLDAFLSLGKELGFQTCNIDSYAGHILWNPTNPDAGCDDIGVLVHLDVVPADEDSWIYPPYSGQVVEGRIYGRGAQDDKGPAIAVLFALMALKESGYVPRRSIRLIAGTNEETGSADLPKYLEKYPEPAQSIVPDGYFPVVHGEMGIQDITLTYPLPAENPGEPVVRELSGGSYRNMVPDSCRIILSHVSQSLEELRAFIPLDLAHLSKMTKNALDLVIETQGKSVHAALPELGTNAISIMMKLLSVLPLRTNLSSFIDFYNTNFGSDCYGERIGCSCSDEESGSLRLNTGVLTLKGNQIVLDLNLRYPVSVEGEWVYKAIQTAVKKYGVESELLIDSKPLYFSSDDPFIKMLHKEYLLETGDHDSVPLVQGGGTYARTLKNAAAIGGKFPYNEDRAHQTDENIFIKDLLSSARIYAGILIEMTS</sequence>
<dbReference type="Gene3D" id="3.30.70.360">
    <property type="match status" value="2"/>
</dbReference>
<evidence type="ECO:0000256" key="5">
    <source>
        <dbReference type="ARBA" id="ARBA00022801"/>
    </source>
</evidence>
<dbReference type="GO" id="GO:0008237">
    <property type="term" value="F:metallopeptidase activity"/>
    <property type="evidence" value="ECO:0007669"/>
    <property type="project" value="UniProtKB-KW"/>
</dbReference>
<dbReference type="InterPro" id="IPR050072">
    <property type="entry name" value="Peptidase_M20A"/>
</dbReference>
<keyword evidence="8" id="KW-0482">Metalloprotease</keyword>
<comment type="similarity">
    <text evidence="2">Belongs to the peptidase M20A family.</text>
</comment>
<evidence type="ECO:0000256" key="9">
    <source>
        <dbReference type="ARBA" id="ARBA00023285"/>
    </source>
</evidence>
<accession>A0A5C1QLA1</accession>
<keyword evidence="7" id="KW-0224">Dipeptidase</keyword>
<dbReference type="RefSeq" id="WP_149487024.1">
    <property type="nucleotide sequence ID" value="NZ_CP036150.1"/>
</dbReference>
<protein>
    <submittedName>
        <fullName evidence="11">M20 family peptidase</fullName>
    </submittedName>
</protein>
<evidence type="ECO:0000313" key="12">
    <source>
        <dbReference type="Proteomes" id="UP000324209"/>
    </source>
</evidence>
<dbReference type="PANTHER" id="PTHR43808:SF31">
    <property type="entry name" value="N-ACETYL-L-CITRULLINE DEACETYLASE"/>
    <property type="match status" value="1"/>
</dbReference>
<dbReference type="NCBIfam" id="TIGR01887">
    <property type="entry name" value="dipeptidaselike"/>
    <property type="match status" value="1"/>
</dbReference>
<dbReference type="InterPro" id="IPR001261">
    <property type="entry name" value="ArgE/DapE_CS"/>
</dbReference>
<evidence type="ECO:0000256" key="7">
    <source>
        <dbReference type="ARBA" id="ARBA00022997"/>
    </source>
</evidence>
<dbReference type="OrthoDB" id="9792335at2"/>
<evidence type="ECO:0000256" key="6">
    <source>
        <dbReference type="ARBA" id="ARBA00022833"/>
    </source>
</evidence>
<dbReference type="AlphaFoldDB" id="A0A5C1QLA1"/>
<comment type="cofactor">
    <cofactor evidence="1">
        <name>Zn(2+)</name>
        <dbReference type="ChEBI" id="CHEBI:29105"/>
    </cofactor>
</comment>
<dbReference type="Pfam" id="PF07687">
    <property type="entry name" value="M20_dimer"/>
    <property type="match status" value="1"/>
</dbReference>
<dbReference type="InterPro" id="IPR011650">
    <property type="entry name" value="Peptidase_M20_dimer"/>
</dbReference>
<evidence type="ECO:0000313" key="11">
    <source>
        <dbReference type="EMBL" id="QEN08945.1"/>
    </source>
</evidence>
<dbReference type="InterPro" id="IPR010964">
    <property type="entry name" value="M20A_pepV-rel"/>
</dbReference>
<keyword evidence="9" id="KW-0170">Cobalt</keyword>
<evidence type="ECO:0000256" key="4">
    <source>
        <dbReference type="ARBA" id="ARBA00022723"/>
    </source>
</evidence>
<reference evidence="11 12" key="1">
    <citation type="submission" date="2019-02" db="EMBL/GenBank/DDBJ databases">
        <title>Complete Genome Sequence and Methylome Analysis of free living Spirochaetas.</title>
        <authorList>
            <person name="Fomenkov A."/>
            <person name="Dubinina G."/>
            <person name="Leshcheva N."/>
            <person name="Mikheeva N."/>
            <person name="Grabovich M."/>
            <person name="Vincze T."/>
            <person name="Roberts R.J."/>
        </authorList>
    </citation>
    <scope>NUCLEOTIDE SEQUENCE [LARGE SCALE GENOMIC DNA]</scope>
    <source>
        <strain evidence="11 12">K2</strain>
    </source>
</reference>
<evidence type="ECO:0000256" key="1">
    <source>
        <dbReference type="ARBA" id="ARBA00001947"/>
    </source>
</evidence>
<dbReference type="Proteomes" id="UP000324209">
    <property type="component" value="Chromosome"/>
</dbReference>
<dbReference type="GO" id="GO:0008777">
    <property type="term" value="F:acetylornithine deacetylase activity"/>
    <property type="evidence" value="ECO:0007669"/>
    <property type="project" value="TreeGrafter"/>
</dbReference>
<feature type="domain" description="Peptidase M20 dimerisation" evidence="10">
    <location>
        <begin position="262"/>
        <end position="303"/>
    </location>
</feature>
<dbReference type="GO" id="GO:0016805">
    <property type="term" value="F:dipeptidase activity"/>
    <property type="evidence" value="ECO:0007669"/>
    <property type="project" value="UniProtKB-KW"/>
</dbReference>
<keyword evidence="3" id="KW-0645">Protease</keyword>
<dbReference type="GO" id="GO:0006508">
    <property type="term" value="P:proteolysis"/>
    <property type="evidence" value="ECO:0007669"/>
    <property type="project" value="UniProtKB-KW"/>
</dbReference>
<dbReference type="PROSITE" id="PS00759">
    <property type="entry name" value="ARGE_DAPE_CPG2_2"/>
    <property type="match status" value="1"/>
</dbReference>
<dbReference type="SUPFAM" id="SSF53187">
    <property type="entry name" value="Zn-dependent exopeptidases"/>
    <property type="match status" value="1"/>
</dbReference>
<dbReference type="Gene3D" id="3.40.630.10">
    <property type="entry name" value="Zn peptidases"/>
    <property type="match status" value="1"/>
</dbReference>
<keyword evidence="12" id="KW-1185">Reference proteome</keyword>
<dbReference type="InterPro" id="IPR002933">
    <property type="entry name" value="Peptidase_M20"/>
</dbReference>
<gene>
    <name evidence="11" type="ORF">EXM22_13435</name>
</gene>
<dbReference type="Pfam" id="PF01546">
    <property type="entry name" value="Peptidase_M20"/>
    <property type="match status" value="1"/>
</dbReference>